<accession>A0A6G7KUK6</accession>
<protein>
    <submittedName>
        <fullName evidence="1">PI9R</fullName>
    </submittedName>
</protein>
<name>A0A6G7KUK6_ASF</name>
<organism evidence="1">
    <name type="scientific">African swine fever virus</name>
    <name type="common">ASFV</name>
    <dbReference type="NCBI Taxonomy" id="10497"/>
    <lineage>
        <taxon>Viruses</taxon>
        <taxon>Varidnaviria</taxon>
        <taxon>Bamfordvirae</taxon>
        <taxon>Nucleocytoviricota</taxon>
        <taxon>Pokkesviricetes</taxon>
        <taxon>Asfuvirales</taxon>
        <taxon>Asfarviridae</taxon>
        <taxon>Asfivirus</taxon>
        <taxon>Asfivirus haemorrhagiae</taxon>
    </lineage>
</organism>
<organismHost>
    <name type="scientific">Phacochoerus aethiopicus</name>
    <name type="common">Warthog</name>
    <dbReference type="NCBI Taxonomy" id="85517"/>
</organismHost>
<organismHost>
    <name type="scientific">Phacochoerus africanus</name>
    <name type="common">Warthog</name>
    <dbReference type="NCBI Taxonomy" id="41426"/>
</organismHost>
<proteinExistence type="predicted"/>
<gene>
    <name evidence="1" type="primary">I9R</name>
</gene>
<organismHost>
    <name type="scientific">Sus scrofa</name>
    <name type="common">Pig</name>
    <dbReference type="NCBI Taxonomy" id="9823"/>
</organismHost>
<organismHost>
    <name type="scientific">Ornithodoros</name>
    <name type="common">relapsing fever ticks</name>
    <dbReference type="NCBI Taxonomy" id="6937"/>
</organismHost>
<organismHost>
    <name type="scientific">Potamochoerus larvatus</name>
    <name type="common">Bushpig</name>
    <dbReference type="NCBI Taxonomy" id="273792"/>
</organismHost>
<reference evidence="1" key="1">
    <citation type="submission" date="2019-11" db="EMBL/GenBank/DDBJ databases">
        <authorList>
            <person name="Ndlovu S.S."/>
            <person name="Carulei O."/>
        </authorList>
    </citation>
    <scope>NUCLEOTIDE SEQUENCE [LARGE SCALE GENOMIC DNA]</scope>
    <source>
        <strain evidence="1">RSA_2_2004</strain>
    </source>
</reference>
<sequence length="96" mass="11161">MGTFSVSASAKSGDAVCMYLQEPIHANYRNILRNVHGTKKLYVALYRHITTYIPVLVWCINYSTFSSQDFDVYTIYIHTDLMDGRPRPKKTWCVFM</sequence>
<evidence type="ECO:0000313" key="1">
    <source>
        <dbReference type="EMBL" id="QII89009.1"/>
    </source>
</evidence>
<organismHost>
    <name type="scientific">Ornithodoros moubata</name>
    <name type="common">Soft tick</name>
    <name type="synonym">Argasid tick</name>
    <dbReference type="NCBI Taxonomy" id="6938"/>
</organismHost>
<dbReference type="EMBL" id="MN641877">
    <property type="protein sequence ID" value="QII89009.1"/>
    <property type="molecule type" value="Genomic_DNA"/>
</dbReference>